<gene>
    <name evidence="4" type="ORF">J3U76_13385</name>
</gene>
<feature type="domain" description="Conserved virulence factor B-like winged helix" evidence="3">
    <location>
        <begin position="217"/>
        <end position="273"/>
    </location>
</feature>
<accession>A0ABS3NK48</accession>
<protein>
    <submittedName>
        <fullName evidence="4">Nucleotide-binding protein</fullName>
    </submittedName>
</protein>
<evidence type="ECO:0000313" key="5">
    <source>
        <dbReference type="Proteomes" id="UP000664882"/>
    </source>
</evidence>
<comment type="similarity">
    <text evidence="1">Belongs to the CvfB family.</text>
</comment>
<dbReference type="InterPro" id="IPR036388">
    <property type="entry name" value="WH-like_DNA-bd_sf"/>
</dbReference>
<name>A0ABS3NK48_9GAMM</name>
<dbReference type="Pfam" id="PF17783">
    <property type="entry name" value="WHD_CvfB"/>
    <property type="match status" value="1"/>
</dbReference>
<dbReference type="Gene3D" id="2.40.50.140">
    <property type="entry name" value="Nucleic acid-binding proteins"/>
    <property type="match status" value="1"/>
</dbReference>
<dbReference type="PIRSF" id="PIRSF012524">
    <property type="entry name" value="YitL_S1"/>
    <property type="match status" value="1"/>
</dbReference>
<evidence type="ECO:0000313" key="4">
    <source>
        <dbReference type="EMBL" id="MBO1520606.1"/>
    </source>
</evidence>
<organism evidence="4 5">
    <name type="scientific">Oceanisphaera pacifica</name>
    <dbReference type="NCBI Taxonomy" id="2818389"/>
    <lineage>
        <taxon>Bacteria</taxon>
        <taxon>Pseudomonadati</taxon>
        <taxon>Pseudomonadota</taxon>
        <taxon>Gammaproteobacteria</taxon>
        <taxon>Aeromonadales</taxon>
        <taxon>Aeromonadaceae</taxon>
        <taxon>Oceanisphaera</taxon>
    </lineage>
</organism>
<comment type="caution">
    <text evidence="4">The sequence shown here is derived from an EMBL/GenBank/DDBJ whole genome shotgun (WGS) entry which is preliminary data.</text>
</comment>
<dbReference type="RefSeq" id="WP_208006475.1">
    <property type="nucleotide sequence ID" value="NZ_JAGDFX010000021.1"/>
</dbReference>
<proteinExistence type="inferred from homology"/>
<dbReference type="Proteomes" id="UP000664882">
    <property type="component" value="Unassembled WGS sequence"/>
</dbReference>
<dbReference type="InterPro" id="IPR014464">
    <property type="entry name" value="CvfB_fam"/>
</dbReference>
<dbReference type="Gene3D" id="1.10.10.10">
    <property type="entry name" value="Winged helix-like DNA-binding domain superfamily/Winged helix DNA-binding domain"/>
    <property type="match status" value="1"/>
</dbReference>
<dbReference type="PANTHER" id="PTHR37296">
    <property type="entry name" value="CONSERVED VIRULENCE FACTOR B"/>
    <property type="match status" value="1"/>
</dbReference>
<feature type="domain" description="Conserved virulence factor B first S1" evidence="2">
    <location>
        <begin position="4"/>
        <end position="63"/>
    </location>
</feature>
<evidence type="ECO:0000259" key="3">
    <source>
        <dbReference type="Pfam" id="PF17783"/>
    </source>
</evidence>
<dbReference type="Pfam" id="PF13509">
    <property type="entry name" value="S1_2"/>
    <property type="match status" value="2"/>
</dbReference>
<dbReference type="EMBL" id="JAGDFX010000021">
    <property type="protein sequence ID" value="MBO1520606.1"/>
    <property type="molecule type" value="Genomic_DNA"/>
</dbReference>
<feature type="domain" description="Conserved virulence factor B first S1" evidence="2">
    <location>
        <begin position="74"/>
        <end position="128"/>
    </location>
</feature>
<reference evidence="4 5" key="1">
    <citation type="submission" date="2021-03" db="EMBL/GenBank/DDBJ databases">
        <title>Oceanisphaera sp. nov., isolated from the intestine.</title>
        <authorList>
            <person name="Zhao L.-H."/>
            <person name="Shi L.-F."/>
        </authorList>
    </citation>
    <scope>NUCLEOTIDE SEQUENCE [LARGE SCALE GENOMIC DNA]</scope>
    <source>
        <strain evidence="4 5">DM8</strain>
    </source>
</reference>
<sequence>MIKLGDNNTLPLLRLDDKGGWLDAGEYGDAFLPRRQLPSHCQPGDEIPVFIYLDSDQEPVITTDTPKAKVHQFAALKVVTANRLGAFLDWGMKKDIFVPERNQAKPMEAGRHYVVHLYLDHEGRMVASSKLDRFLSRELPRYRAGDEVDLLVAEHTQLGFKAVVDGQYWGLLFRSDISGRVPMGLQTKGYVKRVRDDGKIDLTLFKPGPGKIDDAAQAVLDKLVRAGGSMQVNDKTDPDTIFRMFGISKGTFKKAIGGLYKQGHIVIEAGGIRSTDKPK</sequence>
<dbReference type="InterPro" id="IPR040764">
    <property type="entry name" value="CvfB_WH"/>
</dbReference>
<dbReference type="InterPro" id="IPR039566">
    <property type="entry name" value="CvfB_S1_st"/>
</dbReference>
<keyword evidence="5" id="KW-1185">Reference proteome</keyword>
<evidence type="ECO:0000256" key="1">
    <source>
        <dbReference type="PIRNR" id="PIRNR012524"/>
    </source>
</evidence>
<dbReference type="PANTHER" id="PTHR37296:SF1">
    <property type="entry name" value="CONSERVED VIRULENCE FACTOR B"/>
    <property type="match status" value="1"/>
</dbReference>
<evidence type="ECO:0000259" key="2">
    <source>
        <dbReference type="Pfam" id="PF13509"/>
    </source>
</evidence>
<dbReference type="InterPro" id="IPR012340">
    <property type="entry name" value="NA-bd_OB-fold"/>
</dbReference>